<evidence type="ECO:0000313" key="1">
    <source>
        <dbReference type="EMBL" id="KAH7912765.1"/>
    </source>
</evidence>
<protein>
    <submittedName>
        <fullName evidence="1">Glutathione S-transferase C-terminal-like protein</fullName>
    </submittedName>
</protein>
<reference evidence="1" key="1">
    <citation type="journal article" date="2021" name="New Phytol.">
        <title>Evolutionary innovations through gain and loss of genes in the ectomycorrhizal Boletales.</title>
        <authorList>
            <person name="Wu G."/>
            <person name="Miyauchi S."/>
            <person name="Morin E."/>
            <person name="Kuo A."/>
            <person name="Drula E."/>
            <person name="Varga T."/>
            <person name="Kohler A."/>
            <person name="Feng B."/>
            <person name="Cao Y."/>
            <person name="Lipzen A."/>
            <person name="Daum C."/>
            <person name="Hundley H."/>
            <person name="Pangilinan J."/>
            <person name="Johnson J."/>
            <person name="Barry K."/>
            <person name="LaButti K."/>
            <person name="Ng V."/>
            <person name="Ahrendt S."/>
            <person name="Min B."/>
            <person name="Choi I.G."/>
            <person name="Park H."/>
            <person name="Plett J.M."/>
            <person name="Magnuson J."/>
            <person name="Spatafora J.W."/>
            <person name="Nagy L.G."/>
            <person name="Henrissat B."/>
            <person name="Grigoriev I.V."/>
            <person name="Yang Z.L."/>
            <person name="Xu J."/>
            <person name="Martin F.M."/>
        </authorList>
    </citation>
    <scope>NUCLEOTIDE SEQUENCE</scope>
    <source>
        <strain evidence="1">ATCC 28755</strain>
    </source>
</reference>
<evidence type="ECO:0000313" key="2">
    <source>
        <dbReference type="Proteomes" id="UP000790377"/>
    </source>
</evidence>
<keyword evidence="2" id="KW-1185">Reference proteome</keyword>
<accession>A0ACB8AH34</accession>
<proteinExistence type="predicted"/>
<comment type="caution">
    <text evidence="1">The sequence shown here is derived from an EMBL/GenBank/DDBJ whole genome shotgun (WGS) entry which is preliminary data.</text>
</comment>
<dbReference type="Proteomes" id="UP000790377">
    <property type="component" value="Unassembled WGS sequence"/>
</dbReference>
<gene>
    <name evidence="1" type="ORF">BJ138DRAFT_1147596</name>
</gene>
<dbReference type="EMBL" id="MU267644">
    <property type="protein sequence ID" value="KAH7912765.1"/>
    <property type="molecule type" value="Genomic_DNA"/>
</dbReference>
<sequence length="241" mass="27337">MSMPHHPQQFTLYRSKTSPVCQKVELALDQANAIYNVCEIDLFNKPEWYFNKVNPAGTVPAITYGGPGVPPEDPSPLGFKLRESAVILEFIADIYPEASLLPSDPVLRARARFLVDAAATKFFPVVFGFLNGIESHQTVLNIIDAIQALLPDSEEFAVGNTYTLADITIIPIIAQLRLVYENEVGKVSAEERNNLREALFEEKYMKYMRYACAMLERPNTRKVIDEEHVVSDWRRFFSQPH</sequence>
<organism evidence="1 2">
    <name type="scientific">Hygrophoropsis aurantiaca</name>
    <dbReference type="NCBI Taxonomy" id="72124"/>
    <lineage>
        <taxon>Eukaryota</taxon>
        <taxon>Fungi</taxon>
        <taxon>Dikarya</taxon>
        <taxon>Basidiomycota</taxon>
        <taxon>Agaricomycotina</taxon>
        <taxon>Agaricomycetes</taxon>
        <taxon>Agaricomycetidae</taxon>
        <taxon>Boletales</taxon>
        <taxon>Coniophorineae</taxon>
        <taxon>Hygrophoropsidaceae</taxon>
        <taxon>Hygrophoropsis</taxon>
    </lineage>
</organism>
<name>A0ACB8AH34_9AGAM</name>